<dbReference type="RefSeq" id="XP_021853482.2">
    <property type="nucleotide sequence ID" value="XM_021997790.2"/>
</dbReference>
<evidence type="ECO:0000313" key="2">
    <source>
        <dbReference type="Proteomes" id="UP000813463"/>
    </source>
</evidence>
<evidence type="ECO:0000313" key="3">
    <source>
        <dbReference type="RefSeq" id="XP_021853482.2"/>
    </source>
</evidence>
<feature type="domain" description="25S rRNA (uridine-N(3))-methyltransferase BMT5-like" evidence="1">
    <location>
        <begin position="138"/>
        <end position="301"/>
    </location>
</feature>
<reference evidence="3" key="2">
    <citation type="submission" date="2025-08" db="UniProtKB">
        <authorList>
            <consortium name="RefSeq"/>
        </authorList>
    </citation>
    <scope>IDENTIFICATION</scope>
    <source>
        <tissue evidence="3">Leaf</tissue>
    </source>
</reference>
<dbReference type="GeneID" id="110792967"/>
<protein>
    <submittedName>
        <fullName evidence="3">Uncharacterized protein At4g26485-like</fullName>
    </submittedName>
</protein>
<reference evidence="2" key="1">
    <citation type="journal article" date="2021" name="Nat. Commun.">
        <title>Genomic analyses provide insights into spinach domestication and the genetic basis of agronomic traits.</title>
        <authorList>
            <person name="Cai X."/>
            <person name="Sun X."/>
            <person name="Xu C."/>
            <person name="Sun H."/>
            <person name="Wang X."/>
            <person name="Ge C."/>
            <person name="Zhang Z."/>
            <person name="Wang Q."/>
            <person name="Fei Z."/>
            <person name="Jiao C."/>
            <person name="Wang Q."/>
        </authorList>
    </citation>
    <scope>NUCLEOTIDE SEQUENCE [LARGE SCALE GENOMIC DNA]</scope>
    <source>
        <strain evidence="2">cv. Varoflay</strain>
    </source>
</reference>
<dbReference type="GO" id="GO:0070475">
    <property type="term" value="P:rRNA base methylation"/>
    <property type="evidence" value="ECO:0000318"/>
    <property type="project" value="GO_Central"/>
</dbReference>
<name>A0A9R0IQ24_SPIOL</name>
<dbReference type="GO" id="GO:0070042">
    <property type="term" value="F:rRNA (uridine-N3-)-methyltransferase activity"/>
    <property type="evidence" value="ECO:0000318"/>
    <property type="project" value="GO_Central"/>
</dbReference>
<organism evidence="2 3">
    <name type="scientific">Spinacia oleracea</name>
    <name type="common">Spinach</name>
    <dbReference type="NCBI Taxonomy" id="3562"/>
    <lineage>
        <taxon>Eukaryota</taxon>
        <taxon>Viridiplantae</taxon>
        <taxon>Streptophyta</taxon>
        <taxon>Embryophyta</taxon>
        <taxon>Tracheophyta</taxon>
        <taxon>Spermatophyta</taxon>
        <taxon>Magnoliopsida</taxon>
        <taxon>eudicotyledons</taxon>
        <taxon>Gunneridae</taxon>
        <taxon>Pentapetalae</taxon>
        <taxon>Caryophyllales</taxon>
        <taxon>Chenopodiaceae</taxon>
        <taxon>Chenopodioideae</taxon>
        <taxon>Anserineae</taxon>
        <taxon>Spinacia</taxon>
    </lineage>
</organism>
<evidence type="ECO:0000259" key="1">
    <source>
        <dbReference type="Pfam" id="PF10354"/>
    </source>
</evidence>
<dbReference type="KEGG" id="soe:110792967"/>
<sequence length="326" mass="36455">MCEILSNLWRWLCLMPKNETPTSDDDDPNYKTFPHVKKQIESDSIDISDHHVEPISFSSGSTNTEDNIHTSTSHIVVDLSSGCAEDAKTTNAKGKEQPVIDIDCGYQELIPEVVFEEIVTPLISVRRIGPYTSAQRILLVGEGDFSFSASLAVAFGASAANITATSLNTKKYLIKNYGQFFTNKAELETRCSTVLHGVDVTKMLRHPVLGSMVFDRIIFNFPHALNCVATYTKPLPHQKLIREFLLNAKEMIGEGGEIHITSKSNGVYLEWDIPKIGSVIGIKLIQQVKFKRSKYPGYSPKYACDDEDFDCNPSKTYKFGKVTLFR</sequence>
<dbReference type="PANTHER" id="PTHR11538:SF70">
    <property type="entry name" value="25S RRNA (URIDINE-N(3))-METHYLTRANSFERASE BMT5-LIKE DOMAIN-CONTAINING PROTEIN"/>
    <property type="match status" value="1"/>
</dbReference>
<dbReference type="GO" id="GO:0005737">
    <property type="term" value="C:cytoplasm"/>
    <property type="evidence" value="ECO:0000318"/>
    <property type="project" value="GO_Central"/>
</dbReference>
<gene>
    <name evidence="3" type="primary">LOC110792967</name>
</gene>
<dbReference type="Proteomes" id="UP000813463">
    <property type="component" value="Chromosome 4"/>
</dbReference>
<dbReference type="AlphaFoldDB" id="A0A9R0IQ24"/>
<dbReference type="PANTHER" id="PTHR11538">
    <property type="entry name" value="PHENYLALANYL-TRNA SYNTHETASE"/>
    <property type="match status" value="1"/>
</dbReference>
<dbReference type="InterPro" id="IPR019446">
    <property type="entry name" value="BMT5-like"/>
</dbReference>
<accession>A0A9R0IQ24</accession>
<dbReference type="Pfam" id="PF10354">
    <property type="entry name" value="BMT5-like"/>
    <property type="match status" value="1"/>
</dbReference>
<proteinExistence type="predicted"/>
<keyword evidence="2" id="KW-1185">Reference proteome</keyword>